<feature type="compositionally biased region" description="Basic and acidic residues" evidence="12">
    <location>
        <begin position="846"/>
        <end position="855"/>
    </location>
</feature>
<dbReference type="Gene3D" id="2.30.29.30">
    <property type="entry name" value="Pleckstrin-homology domain (PH domain)/Phosphotyrosine-binding domain (PTB)"/>
    <property type="match status" value="1"/>
</dbReference>
<dbReference type="InterPro" id="IPR041681">
    <property type="entry name" value="PH_9"/>
</dbReference>
<feature type="compositionally biased region" description="Pro residues" evidence="12">
    <location>
        <begin position="501"/>
        <end position="511"/>
    </location>
</feature>
<dbReference type="CDD" id="cd06756">
    <property type="entry name" value="PDZ_ARHGAP21_23-like"/>
    <property type="match status" value="1"/>
</dbReference>
<organism evidence="16 17">
    <name type="scientific">Triplophysa tibetana</name>
    <dbReference type="NCBI Taxonomy" id="1572043"/>
    <lineage>
        <taxon>Eukaryota</taxon>
        <taxon>Metazoa</taxon>
        <taxon>Chordata</taxon>
        <taxon>Craniata</taxon>
        <taxon>Vertebrata</taxon>
        <taxon>Euteleostomi</taxon>
        <taxon>Actinopterygii</taxon>
        <taxon>Neopterygii</taxon>
        <taxon>Teleostei</taxon>
        <taxon>Ostariophysi</taxon>
        <taxon>Cypriniformes</taxon>
        <taxon>Nemacheilidae</taxon>
        <taxon>Triplophysa</taxon>
    </lineage>
</organism>
<dbReference type="GO" id="GO:0005096">
    <property type="term" value="F:GTPase activator activity"/>
    <property type="evidence" value="ECO:0007669"/>
    <property type="project" value="UniProtKB-KW"/>
</dbReference>
<dbReference type="Pfam" id="PF00620">
    <property type="entry name" value="RhoGAP"/>
    <property type="match status" value="1"/>
</dbReference>
<feature type="region of interest" description="Disordered" evidence="12">
    <location>
        <begin position="770"/>
        <end position="858"/>
    </location>
</feature>
<feature type="region of interest" description="Disordered" evidence="12">
    <location>
        <begin position="409"/>
        <end position="474"/>
    </location>
</feature>
<dbReference type="Gene3D" id="1.20.5.220">
    <property type="match status" value="1"/>
</dbReference>
<dbReference type="GO" id="GO:0007165">
    <property type="term" value="P:signal transduction"/>
    <property type="evidence" value="ECO:0007669"/>
    <property type="project" value="InterPro"/>
</dbReference>
<dbReference type="InterPro" id="IPR001849">
    <property type="entry name" value="PH_domain"/>
</dbReference>
<feature type="region of interest" description="Disordered" evidence="12">
    <location>
        <begin position="152"/>
        <end position="186"/>
    </location>
</feature>
<dbReference type="CDD" id="cd04395">
    <property type="entry name" value="RhoGAP_ARHGAP21"/>
    <property type="match status" value="1"/>
</dbReference>
<gene>
    <name evidence="16" type="ORF">E1301_Tti000746</name>
</gene>
<keyword evidence="9" id="KW-0472">Membrane</keyword>
<dbReference type="InterPro" id="IPR008936">
    <property type="entry name" value="Rho_GTPase_activation_prot"/>
</dbReference>
<feature type="region of interest" description="Disordered" evidence="12">
    <location>
        <begin position="487"/>
        <end position="517"/>
    </location>
</feature>
<dbReference type="InterPro" id="IPR041489">
    <property type="entry name" value="PDZ_6"/>
</dbReference>
<dbReference type="Pfam" id="PF17820">
    <property type="entry name" value="PDZ_6"/>
    <property type="match status" value="1"/>
</dbReference>
<keyword evidence="10" id="KW-0206">Cytoskeleton</keyword>
<keyword evidence="7" id="KW-0965">Cell junction</keyword>
<evidence type="ECO:0000259" key="15">
    <source>
        <dbReference type="PROSITE" id="PS50238"/>
    </source>
</evidence>
<feature type="compositionally biased region" description="Polar residues" evidence="12">
    <location>
        <begin position="1992"/>
        <end position="2001"/>
    </location>
</feature>
<evidence type="ECO:0000313" key="16">
    <source>
        <dbReference type="EMBL" id="KAA0704939.1"/>
    </source>
</evidence>
<feature type="compositionally biased region" description="Basic and acidic residues" evidence="12">
    <location>
        <begin position="39"/>
        <end position="54"/>
    </location>
</feature>
<dbReference type="EMBL" id="SOYY01000022">
    <property type="protein sequence ID" value="KAA0704939.1"/>
    <property type="molecule type" value="Genomic_DNA"/>
</dbReference>
<evidence type="ECO:0000256" key="1">
    <source>
        <dbReference type="ARBA" id="ARBA00004245"/>
    </source>
</evidence>
<feature type="compositionally biased region" description="Polar residues" evidence="12">
    <location>
        <begin position="1830"/>
        <end position="1844"/>
    </location>
</feature>
<evidence type="ECO:0000256" key="9">
    <source>
        <dbReference type="ARBA" id="ARBA00023136"/>
    </source>
</evidence>
<feature type="region of interest" description="Disordered" evidence="12">
    <location>
        <begin position="39"/>
        <end position="59"/>
    </location>
</feature>
<feature type="compositionally biased region" description="Low complexity" evidence="12">
    <location>
        <begin position="2002"/>
        <end position="2017"/>
    </location>
</feature>
<feature type="region of interest" description="Disordered" evidence="12">
    <location>
        <begin position="660"/>
        <end position="682"/>
    </location>
</feature>
<dbReference type="InterPro" id="IPR001605">
    <property type="entry name" value="PH_dom-spectrin-type"/>
</dbReference>
<evidence type="ECO:0000256" key="7">
    <source>
        <dbReference type="ARBA" id="ARBA00022949"/>
    </source>
</evidence>
<protein>
    <submittedName>
        <fullName evidence="16">Rho GTPase-activating protein 21</fullName>
    </submittedName>
</protein>
<keyword evidence="11" id="KW-0968">Cytoplasmic vesicle</keyword>
<evidence type="ECO:0000313" key="17">
    <source>
        <dbReference type="Proteomes" id="UP000324632"/>
    </source>
</evidence>
<feature type="compositionally biased region" description="Polar residues" evidence="12">
    <location>
        <begin position="824"/>
        <end position="836"/>
    </location>
</feature>
<dbReference type="PANTHER" id="PTHR23175">
    <property type="entry name" value="PDZ DOMAIN-CONTAINING PROTEIN"/>
    <property type="match status" value="1"/>
</dbReference>
<feature type="compositionally biased region" description="Basic and acidic residues" evidence="12">
    <location>
        <begin position="1759"/>
        <end position="1769"/>
    </location>
</feature>
<feature type="compositionally biased region" description="Basic and acidic residues" evidence="12">
    <location>
        <begin position="660"/>
        <end position="673"/>
    </location>
</feature>
<dbReference type="PROSITE" id="PS50238">
    <property type="entry name" value="RHOGAP"/>
    <property type="match status" value="1"/>
</dbReference>
<feature type="compositionally biased region" description="Basic and acidic residues" evidence="12">
    <location>
        <begin position="1033"/>
        <end position="1051"/>
    </location>
</feature>
<evidence type="ECO:0000256" key="2">
    <source>
        <dbReference type="ARBA" id="ARBA00004282"/>
    </source>
</evidence>
<feature type="compositionally biased region" description="Polar residues" evidence="12">
    <location>
        <begin position="409"/>
        <end position="426"/>
    </location>
</feature>
<dbReference type="SUPFAM" id="SSF50156">
    <property type="entry name" value="PDZ domain-like"/>
    <property type="match status" value="1"/>
</dbReference>
<feature type="compositionally biased region" description="Polar residues" evidence="12">
    <location>
        <begin position="613"/>
        <end position="622"/>
    </location>
</feature>
<dbReference type="GO" id="GO:0005543">
    <property type="term" value="F:phospholipid binding"/>
    <property type="evidence" value="ECO:0007669"/>
    <property type="project" value="InterPro"/>
</dbReference>
<feature type="domain" description="Rho-GAP" evidence="15">
    <location>
        <begin position="1279"/>
        <end position="1472"/>
    </location>
</feature>
<feature type="compositionally biased region" description="Polar residues" evidence="12">
    <location>
        <begin position="460"/>
        <end position="470"/>
    </location>
</feature>
<dbReference type="PANTHER" id="PTHR23175:SF16">
    <property type="entry name" value="RHO GTPASE-ACTIVATING PROTEIN 21"/>
    <property type="match status" value="1"/>
</dbReference>
<feature type="region of interest" description="Disordered" evidence="12">
    <location>
        <begin position="548"/>
        <end position="628"/>
    </location>
</feature>
<dbReference type="GO" id="GO:0005856">
    <property type="term" value="C:cytoskeleton"/>
    <property type="evidence" value="ECO:0007669"/>
    <property type="project" value="UniProtKB-SubCell"/>
</dbReference>
<comment type="caution">
    <text evidence="16">The sequence shown here is derived from an EMBL/GenBank/DDBJ whole genome shotgun (WGS) entry which is preliminary data.</text>
</comment>
<feature type="region of interest" description="Disordered" evidence="12">
    <location>
        <begin position="1813"/>
        <end position="1844"/>
    </location>
</feature>
<dbReference type="PROSITE" id="PS50003">
    <property type="entry name" value="PH_DOMAIN"/>
    <property type="match status" value="1"/>
</dbReference>
<dbReference type="Gene3D" id="2.30.42.10">
    <property type="match status" value="1"/>
</dbReference>
<feature type="compositionally biased region" description="Basic and acidic residues" evidence="12">
    <location>
        <begin position="996"/>
        <end position="1020"/>
    </location>
</feature>
<dbReference type="CDD" id="cd01253">
    <property type="entry name" value="PH_ARHGAP21-like"/>
    <property type="match status" value="1"/>
</dbReference>
<dbReference type="FunFam" id="1.10.555.10:FF:000014">
    <property type="entry name" value="Rho GTPase activating protein 21"/>
    <property type="match status" value="1"/>
</dbReference>
<feature type="compositionally biased region" description="Basic and acidic residues" evidence="12">
    <location>
        <begin position="794"/>
        <end position="809"/>
    </location>
</feature>
<evidence type="ECO:0000256" key="8">
    <source>
        <dbReference type="ARBA" id="ARBA00023034"/>
    </source>
</evidence>
<dbReference type="SMART" id="SM00233">
    <property type="entry name" value="PH"/>
    <property type="match status" value="1"/>
</dbReference>
<reference evidence="16 17" key="1">
    <citation type="journal article" date="2019" name="Mol. Ecol. Resour.">
        <title>Chromosome-level genome assembly of Triplophysa tibetana, a fish adapted to the harsh high-altitude environment of the Tibetan Plateau.</title>
        <authorList>
            <person name="Yang X."/>
            <person name="Liu H."/>
            <person name="Ma Z."/>
            <person name="Zou Y."/>
            <person name="Zou M."/>
            <person name="Mao Y."/>
            <person name="Li X."/>
            <person name="Wang H."/>
            <person name="Chen T."/>
            <person name="Wang W."/>
            <person name="Yang R."/>
        </authorList>
    </citation>
    <scope>NUCLEOTIDE SEQUENCE [LARGE SCALE GENOMIC DNA]</scope>
    <source>
        <strain evidence="16">TTIB1903HZAU</strain>
        <tissue evidence="16">Muscle</tissue>
    </source>
</reference>
<keyword evidence="17" id="KW-1185">Reference proteome</keyword>
<evidence type="ECO:0000256" key="11">
    <source>
        <dbReference type="ARBA" id="ARBA00023329"/>
    </source>
</evidence>
<feature type="compositionally biased region" description="Polar residues" evidence="12">
    <location>
        <begin position="442"/>
        <end position="453"/>
    </location>
</feature>
<dbReference type="InterPro" id="IPR000198">
    <property type="entry name" value="RhoGAP_dom"/>
</dbReference>
<dbReference type="SUPFAM" id="SSF50729">
    <property type="entry name" value="PH domain-like"/>
    <property type="match status" value="1"/>
</dbReference>
<evidence type="ECO:0000259" key="14">
    <source>
        <dbReference type="PROSITE" id="PS50106"/>
    </source>
</evidence>
<feature type="region of interest" description="Disordered" evidence="12">
    <location>
        <begin position="1589"/>
        <end position="1634"/>
    </location>
</feature>
<feature type="compositionally biased region" description="Basic and acidic residues" evidence="12">
    <location>
        <begin position="548"/>
        <end position="558"/>
    </location>
</feature>
<evidence type="ECO:0000256" key="5">
    <source>
        <dbReference type="ARBA" id="ARBA00022468"/>
    </source>
</evidence>
<feature type="region of interest" description="Disordered" evidence="12">
    <location>
        <begin position="1218"/>
        <end position="1256"/>
    </location>
</feature>
<dbReference type="GO" id="GO:0030659">
    <property type="term" value="C:cytoplasmic vesicle membrane"/>
    <property type="evidence" value="ECO:0007669"/>
    <property type="project" value="UniProtKB-SubCell"/>
</dbReference>
<feature type="region of interest" description="Disordered" evidence="12">
    <location>
        <begin position="1988"/>
        <end position="2036"/>
    </location>
</feature>
<dbReference type="PROSITE" id="PS50106">
    <property type="entry name" value="PDZ"/>
    <property type="match status" value="1"/>
</dbReference>
<evidence type="ECO:0000256" key="6">
    <source>
        <dbReference type="ARBA" id="ARBA00022490"/>
    </source>
</evidence>
<feature type="compositionally biased region" description="Basic and acidic residues" evidence="12">
    <location>
        <begin position="1590"/>
        <end position="1599"/>
    </location>
</feature>
<evidence type="ECO:0000256" key="4">
    <source>
        <dbReference type="ARBA" id="ARBA00004395"/>
    </source>
</evidence>
<dbReference type="GO" id="GO:0070161">
    <property type="term" value="C:anchoring junction"/>
    <property type="evidence" value="ECO:0007669"/>
    <property type="project" value="UniProtKB-SubCell"/>
</dbReference>
<feature type="domain" description="PDZ" evidence="14">
    <location>
        <begin position="196"/>
        <end position="304"/>
    </location>
</feature>
<dbReference type="SMART" id="SM00228">
    <property type="entry name" value="PDZ"/>
    <property type="match status" value="1"/>
</dbReference>
<name>A0A5A9N7I0_9TELE</name>
<keyword evidence="5" id="KW-0343">GTPase activation</keyword>
<proteinExistence type="predicted"/>
<feature type="region of interest" description="Disordered" evidence="12">
    <location>
        <begin position="1741"/>
        <end position="1777"/>
    </location>
</feature>
<accession>A0A5A9N7I0</accession>
<dbReference type="Gene3D" id="1.10.555.10">
    <property type="entry name" value="Rho GTPase activation protein"/>
    <property type="match status" value="1"/>
</dbReference>
<evidence type="ECO:0000256" key="10">
    <source>
        <dbReference type="ARBA" id="ARBA00023212"/>
    </source>
</evidence>
<dbReference type="GO" id="GO:0000139">
    <property type="term" value="C:Golgi membrane"/>
    <property type="evidence" value="ECO:0007669"/>
    <property type="project" value="UniProtKB-SubCell"/>
</dbReference>
<dbReference type="SUPFAM" id="SSF48350">
    <property type="entry name" value="GTPase activation domain, GAP"/>
    <property type="match status" value="1"/>
</dbReference>
<comment type="subcellular location">
    <subcellularLocation>
        <location evidence="2">Cell junction</location>
    </subcellularLocation>
    <subcellularLocation>
        <location evidence="1">Cytoplasm</location>
        <location evidence="1">Cytoskeleton</location>
    </subcellularLocation>
    <subcellularLocation>
        <location evidence="3">Cytoplasmic vesicle membrane</location>
        <topology evidence="3">Peripheral membrane protein</topology>
    </subcellularLocation>
    <subcellularLocation>
        <location evidence="4">Golgi apparatus membrane</location>
        <topology evidence="4">Peripheral membrane protein</topology>
    </subcellularLocation>
</comment>
<feature type="domain" description="PH" evidence="13">
    <location>
        <begin position="1057"/>
        <end position="1168"/>
    </location>
</feature>
<dbReference type="InterPro" id="IPR036034">
    <property type="entry name" value="PDZ_sf"/>
</dbReference>
<feature type="compositionally biased region" description="Polar residues" evidence="12">
    <location>
        <begin position="560"/>
        <end position="580"/>
    </location>
</feature>
<feature type="region of interest" description="Disordered" evidence="12">
    <location>
        <begin position="991"/>
        <end position="1054"/>
    </location>
</feature>
<dbReference type="InterPro" id="IPR001478">
    <property type="entry name" value="PDZ"/>
</dbReference>
<dbReference type="FunFam" id="2.30.42.10:FF:000066">
    <property type="entry name" value="Rho GTPase activating protein 21"/>
    <property type="match status" value="1"/>
</dbReference>
<dbReference type="InterPro" id="IPR011993">
    <property type="entry name" value="PH-like_dom_sf"/>
</dbReference>
<dbReference type="Pfam" id="PF15410">
    <property type="entry name" value="PH_9"/>
    <property type="match status" value="1"/>
</dbReference>
<keyword evidence="6" id="KW-0963">Cytoplasm</keyword>
<feature type="compositionally biased region" description="Basic and acidic residues" evidence="12">
    <location>
        <begin position="427"/>
        <end position="441"/>
    </location>
</feature>
<evidence type="ECO:0000256" key="12">
    <source>
        <dbReference type="SAM" id="MobiDB-lite"/>
    </source>
</evidence>
<dbReference type="SMART" id="SM00324">
    <property type="entry name" value="RhoGAP"/>
    <property type="match status" value="1"/>
</dbReference>
<dbReference type="Proteomes" id="UP000324632">
    <property type="component" value="Chromosome 22"/>
</dbReference>
<feature type="compositionally biased region" description="Basic and acidic residues" evidence="12">
    <location>
        <begin position="167"/>
        <end position="176"/>
    </location>
</feature>
<keyword evidence="8" id="KW-0333">Golgi apparatus</keyword>
<evidence type="ECO:0000256" key="3">
    <source>
        <dbReference type="ARBA" id="ARBA00004284"/>
    </source>
</evidence>
<feature type="compositionally biased region" description="Basic and acidic residues" evidence="12">
    <location>
        <begin position="1232"/>
        <end position="1254"/>
    </location>
</feature>
<sequence>MLVHGHLHYQLYQVVDHPHSLPDKSQWKPHACVLCRPTPKEREGGNAEEKESQHQKISRGLLEQQRSAGFAMLTTRNGACVSCVPPGKDGSDQVDVTDCTCAIGDCSWDCLAGVNGCLSDTSCLWFQLLARTYWGDVELGLREAQKGVSWRRPRKTSPRNCMRSWAKQKDGNERSETSALSPTAEEELFSWPGPKTLHLRRTSHGFGFTLRHFIVYPPESAVQSSFKDEDNSSRGRQRNRLEPMDTIFVKQVKEGGPAHGAGLCTGDRIVKVNGESIIGKTYSQVIALIQNSDTSLELCVMPKDEDILQLAYSNDAYLKGNEGFSGNAQNIPEPPLICYPRIEPNTSTQVSDPLRNAEVSCGTEHRAIQCSKADLGYRVDMSTPPQTSQDQKNQTVVRVFNESMMTTMVSAESPDQTSHVTWASPSHRTEENRYVASKDTKVTISQPGAAQSQHELKTTADPSGLSSTPQMYVDNTPATCYRQTTTADDVLSTTSPTSYTPSPPPATPSPCSPHQNIDWRNYTTYKEYIDNKRLYMYGCRTIKERLDSLRATSPDHNRQKSASTTATPSRGISGAQLRQRSASHDRCYQGSSLRPLRSASQERIGGAERNWPRSASQDSLPSAPTGVPKQRAYSCDYLGKHDDSVLSVLDRQMGCRTETEERLLMSTGDDARASRQSSSLRMVPQHHRGVFGPDRRGGSYPGLPVTSLYNRGTNSFLSSRAESLGNTASVNKPSLQPAKNYASDPSTAAASYIASALASIQGHIRESSNFVTDQKTPPTTNHLPHNAKQSVTRVRADSLREPFREEPRGGRSSSCSAVSKPHRTNQGGVKHSNCTGPQHPKLKVTQPHEKERVEGPDASVLVVRREKSGSQPIRPYSYILAVNETDGGAKTPADSNACCLPNDARREMHMRKLSDQCKASLCSNIDNSLDSIPFIDEPSSSSHDHDTAHIIASTVISSTPVITTIPLSPTSPCPIIRRQLSHDQDSLRLTFLESDSGAKTERSRSFDEGLDNYREEERGRSGKHTPGFKGLRKVVDKSSEDSSSSSRRDSTSDVFSDATKEGLLHFRQLNSDKTKRVAGGMRPWKHIYAVLRGHCLYLYKDKKDGQNSLTEDEPLAISIKACLIDISYSDTKRKNVLRLTTSDFEYLFQAEDREEMLSWIRVIQENSNLDDENATVTSTDLINRKIKEYNTLMSPTSSKAEASPKASRQSLSFRQTLLGGKGESKATSPHSPNKDYDRKAVHKDETSPPKDKVTWRKGIPGLMRKPFEKKASPGVTFGVRLDDCPPAHTNRFVPLIVEVCCKLVEEHGLEYTGIYRVPGNNAAISIMQEELNNKGMGDIDVQDDKWRDLNVISSLLKSFFRKLPEPLFTNEKYGDFIDGNRIEDPVERLKVLKRLLHELPDHHYETLKFLSAHLKTIAENSEKNRMEPRNLAIVFGPTLVRTSEDNMTHMVTHMPDQYKIVETLIQHYDWFFTEEGDMEPTTTVQEESAVESQPVPNIDHLLTNIGRTGTTPGEVSVLQPQILLLSEKQVEYLQGSWGSGKYHCSREFLQPQVSSIFAAANHKRKKHKAKLQASSSEDDLDTIFTMNESSSEKQKHQNLEKLPGGSGSSPDQKLPGQKKNGIGAASTTKNKDHRNSFFMKTSPRLSCSPGFIRQTSCRPKSAFTDQFDETTSDLGTMSSGASVARTRPRKWGTAMSVASELLQVPGGASVTAEVSSITSDYSTTSSNTYLTGMESITFSPEVQSVTESRGGDEADDERSELVSEGRPMETDSESDFPLFCPGSSALGIPTTVDDGNATVRLDGHGLSCQKLLESDRSSRRRSLRQKTDSDSSVETGNQGVKNESNRFSRVLRVMRRGRSTGSLSASGRSESDRVEPAWHLKITERLLLRLRGSADDMFGVKSRSTETRNKKKGIRRRHTLGGQRDFAELDVIHDWREQGGVDQGAELSAVERLNPDCNSQDFSIRNWIAREQCRVESEGQFASDKVEMVENQEGSTQPLTTSASSCVQSSSERVNGGASKGKSKKNLSLGADAHPQKLSGAQVVRSRFYQYL</sequence>
<dbReference type="PRINTS" id="PR00683">
    <property type="entry name" value="SPECTRINPH"/>
</dbReference>
<feature type="compositionally biased region" description="Polar residues" evidence="12">
    <location>
        <begin position="770"/>
        <end position="792"/>
    </location>
</feature>
<evidence type="ECO:0000259" key="13">
    <source>
        <dbReference type="PROSITE" id="PS50003"/>
    </source>
</evidence>